<gene>
    <name evidence="1" type="ORF">NQF89_03180</name>
</gene>
<reference evidence="1 2" key="1">
    <citation type="submission" date="2022-07" db="EMBL/GenBank/DDBJ databases">
        <title>Bombella genomes.</title>
        <authorList>
            <person name="Harer L."/>
            <person name="Styblova S."/>
            <person name="Ehrmann M."/>
        </authorList>
    </citation>
    <scope>NUCLEOTIDE SEQUENCE [LARGE SCALE GENOMIC DNA]</scope>
    <source>
        <strain evidence="1 2">TMW 2.2556</strain>
    </source>
</reference>
<dbReference type="EMBL" id="JANIDX010000002">
    <property type="protein sequence ID" value="MCX5619427.1"/>
    <property type="molecule type" value="Genomic_DNA"/>
</dbReference>
<dbReference type="RefSeq" id="WP_155579440.1">
    <property type="nucleotide sequence ID" value="NZ_JANIDX010000002.1"/>
</dbReference>
<comment type="caution">
    <text evidence="1">The sequence shown here is derived from an EMBL/GenBank/DDBJ whole genome shotgun (WGS) entry which is preliminary data.</text>
</comment>
<keyword evidence="2" id="KW-1185">Reference proteome</keyword>
<evidence type="ECO:0000313" key="1">
    <source>
        <dbReference type="EMBL" id="MCX5619427.1"/>
    </source>
</evidence>
<proteinExistence type="predicted"/>
<accession>A0ABT3WNV1</accession>
<sequence>MSIKNAFNVSFERIWFLDAYGHVLCYAPYYKGLARVPILGMLLKGFVALPYPLPISSVPTWWGSAGSPLEVPEFLLERTSDDFVTLRKKLTGEYLSIDVHNNKTPLVVGLNGWERFLPITHDMFQGLVLMTNPDIGEVRLASTGQRVRELVFPVGGASEFHTALLGDARIDLKESRVAFAALGRLGVNETVTLSLPLYEGKGHCIITATRLQPIVGEG</sequence>
<evidence type="ECO:0000313" key="2">
    <source>
        <dbReference type="Proteomes" id="UP001165575"/>
    </source>
</evidence>
<organism evidence="1 2">
    <name type="scientific">Bombella pollinis</name>
    <dbReference type="NCBI Taxonomy" id="2967337"/>
    <lineage>
        <taxon>Bacteria</taxon>
        <taxon>Pseudomonadati</taxon>
        <taxon>Pseudomonadota</taxon>
        <taxon>Alphaproteobacteria</taxon>
        <taxon>Acetobacterales</taxon>
        <taxon>Acetobacteraceae</taxon>
        <taxon>Bombella</taxon>
    </lineage>
</organism>
<name>A0ABT3WNV1_9PROT</name>
<protein>
    <submittedName>
        <fullName evidence="1">Uncharacterized protein</fullName>
    </submittedName>
</protein>
<dbReference type="Proteomes" id="UP001165575">
    <property type="component" value="Unassembled WGS sequence"/>
</dbReference>